<reference evidence="2 3" key="1">
    <citation type="submission" date="2020-06" db="EMBL/GenBank/DDBJ databases">
        <authorList>
            <person name="Li R."/>
            <person name="Bekaert M."/>
        </authorList>
    </citation>
    <scope>NUCLEOTIDE SEQUENCE [LARGE SCALE GENOMIC DNA]</scope>
    <source>
        <strain evidence="3">wild</strain>
    </source>
</reference>
<sequence>MNMGPDTNSKIVVLSQKVENMLQKLSLLDTFGEKLGKFGSTIQTLATNVEKVTNRIGEVEKGMEFINSQFEENKKDLTKVKKDLTEVKRDVSHIKTENATDTPNEESDATEEVIKKFMTDNLKLDPVVDFHRAHRFGKISEREKPDGSTFMTKPIVCRFKNFKDRETVRKAASNLRGTNYGISEQFPKEINDRRRALWPYFQEARKRKKKAFFKRDRLYIEGNEFIPPPQESDVQDEMMDEEQTQVYEAQGARPKDNQRRASKFPRGGPRNRYN</sequence>
<dbReference type="AlphaFoldDB" id="A0A6J8DVJ4"/>
<feature type="region of interest" description="Disordered" evidence="1">
    <location>
        <begin position="224"/>
        <end position="274"/>
    </location>
</feature>
<protein>
    <submittedName>
        <fullName evidence="2">Uncharacterized protein</fullName>
    </submittedName>
</protein>
<proteinExistence type="predicted"/>
<dbReference type="Proteomes" id="UP000507470">
    <property type="component" value="Unassembled WGS sequence"/>
</dbReference>
<evidence type="ECO:0000313" key="3">
    <source>
        <dbReference type="Proteomes" id="UP000507470"/>
    </source>
</evidence>
<evidence type="ECO:0000313" key="2">
    <source>
        <dbReference type="EMBL" id="CAC5411895.1"/>
    </source>
</evidence>
<gene>
    <name evidence="2" type="ORF">MCOR_44934</name>
</gene>
<dbReference type="OrthoDB" id="6480808at2759"/>
<dbReference type="Gene3D" id="3.30.70.1820">
    <property type="entry name" value="L1 transposable element, RRM domain"/>
    <property type="match status" value="1"/>
</dbReference>
<keyword evidence="3" id="KW-1185">Reference proteome</keyword>
<evidence type="ECO:0000256" key="1">
    <source>
        <dbReference type="SAM" id="MobiDB-lite"/>
    </source>
</evidence>
<dbReference type="EMBL" id="CACVKT020007930">
    <property type="protein sequence ID" value="CAC5411895.1"/>
    <property type="molecule type" value="Genomic_DNA"/>
</dbReference>
<feature type="compositionally biased region" description="Acidic residues" evidence="1">
    <location>
        <begin position="233"/>
        <end position="243"/>
    </location>
</feature>
<organism evidence="2 3">
    <name type="scientific">Mytilus coruscus</name>
    <name type="common">Sea mussel</name>
    <dbReference type="NCBI Taxonomy" id="42192"/>
    <lineage>
        <taxon>Eukaryota</taxon>
        <taxon>Metazoa</taxon>
        <taxon>Spiralia</taxon>
        <taxon>Lophotrochozoa</taxon>
        <taxon>Mollusca</taxon>
        <taxon>Bivalvia</taxon>
        <taxon>Autobranchia</taxon>
        <taxon>Pteriomorphia</taxon>
        <taxon>Mytilida</taxon>
        <taxon>Mytiloidea</taxon>
        <taxon>Mytilidae</taxon>
        <taxon>Mytilinae</taxon>
        <taxon>Mytilus</taxon>
    </lineage>
</organism>
<accession>A0A6J8DVJ4</accession>
<name>A0A6J8DVJ4_MYTCO</name>
<dbReference type="Gene3D" id="1.20.1480.30">
    <property type="entry name" value="Designed four-helix bundle protein"/>
    <property type="match status" value="1"/>
</dbReference>